<dbReference type="AlphaFoldDB" id="R0MLP6"/>
<dbReference type="GO" id="GO:0051123">
    <property type="term" value="P:RNA polymerase II preinitiation complex assembly"/>
    <property type="evidence" value="ECO:0007669"/>
    <property type="project" value="TreeGrafter"/>
</dbReference>
<evidence type="ECO:0000256" key="1">
    <source>
        <dbReference type="ARBA" id="ARBA00004123"/>
    </source>
</evidence>
<keyword evidence="3" id="KW-0805">Transcription regulation</keyword>
<dbReference type="HOGENOM" id="CLU_069947_0_0_1"/>
<dbReference type="GO" id="GO:0016251">
    <property type="term" value="F:RNA polymerase II general transcription initiation factor activity"/>
    <property type="evidence" value="ECO:0007669"/>
    <property type="project" value="TreeGrafter"/>
</dbReference>
<dbReference type="VEuPathDB" id="MicrosporidiaDB:NBO_60g0014"/>
<name>R0MLP6_NOSB1</name>
<comment type="subcellular location">
    <subcellularLocation>
        <location evidence="1">Nucleus</location>
    </subcellularLocation>
</comment>
<feature type="domain" description="TAFII55 protein conserved region" evidence="6">
    <location>
        <begin position="1"/>
        <end position="136"/>
    </location>
</feature>
<dbReference type="SMART" id="SM01370">
    <property type="entry name" value="TAFII55_N"/>
    <property type="match status" value="1"/>
</dbReference>
<evidence type="ECO:0000256" key="2">
    <source>
        <dbReference type="ARBA" id="ARBA00009368"/>
    </source>
</evidence>
<reference evidence="7 8" key="1">
    <citation type="journal article" date="2013" name="BMC Genomics">
        <title>Comparative genomics of parasitic silkworm microsporidia reveal an association between genome expansion and host adaptation.</title>
        <authorList>
            <person name="Pan G."/>
            <person name="Xu J."/>
            <person name="Li T."/>
            <person name="Xia Q."/>
            <person name="Liu S.L."/>
            <person name="Zhang G."/>
            <person name="Li S."/>
            <person name="Li C."/>
            <person name="Liu H."/>
            <person name="Yang L."/>
            <person name="Liu T."/>
            <person name="Zhang X."/>
            <person name="Wu Z."/>
            <person name="Fan W."/>
            <person name="Dang X."/>
            <person name="Xiang H."/>
            <person name="Tao M."/>
            <person name="Li Y."/>
            <person name="Hu J."/>
            <person name="Li Z."/>
            <person name="Lin L."/>
            <person name="Luo J."/>
            <person name="Geng L."/>
            <person name="Wang L."/>
            <person name="Long M."/>
            <person name="Wan Y."/>
            <person name="He N."/>
            <person name="Zhang Z."/>
            <person name="Lu C."/>
            <person name="Keeling P.J."/>
            <person name="Wang J."/>
            <person name="Xiang Z."/>
            <person name="Zhou Z."/>
        </authorList>
    </citation>
    <scope>NUCLEOTIDE SEQUENCE [LARGE SCALE GENOMIC DNA]</scope>
    <source>
        <strain evidence="8">CQ1 / CVCC 102059</strain>
    </source>
</reference>
<protein>
    <submittedName>
        <fullName evidence="7">Transcription initiation factor TFIID subunit 7</fullName>
    </submittedName>
</protein>
<dbReference type="Pfam" id="PF04658">
    <property type="entry name" value="TAFII55_N"/>
    <property type="match status" value="1"/>
</dbReference>
<dbReference type="OrthoDB" id="153872at2759"/>
<evidence type="ECO:0000259" key="6">
    <source>
        <dbReference type="SMART" id="SM01370"/>
    </source>
</evidence>
<gene>
    <name evidence="7" type="primary">TAF7</name>
    <name evidence="7" type="ORF">NBO_60g0014</name>
</gene>
<keyword evidence="7" id="KW-0396">Initiation factor</keyword>
<dbReference type="PANTHER" id="PTHR12228:SF0">
    <property type="entry name" value="TATA-BOX BINDING PROTEIN ASSOCIATED FACTOR 7"/>
    <property type="match status" value="1"/>
</dbReference>
<evidence type="ECO:0000256" key="3">
    <source>
        <dbReference type="ARBA" id="ARBA00023015"/>
    </source>
</evidence>
<comment type="similarity">
    <text evidence="2">Belongs to the TAF7 family.</text>
</comment>
<sequence>MEHHFILRFSKDFLDPINLHESKIERIDNDKLKLIYKDKIYPGISIQLPCVVESQKTLDSKQFYKICDVSTLIVIYPNENYDFEDEKRKLSISGLSPPLKFVKGRRFKKKSVKYQDLEEIESKVQEILERDKKANKIEIIKEENSDEISNLIVEIEEGVISGDAKGEDKDRGDTKDNEDIKENETILNIKNQIKEQEKRVEDALNPILKQRFQNVLNDLKKKLEEYQEKK</sequence>
<keyword evidence="5" id="KW-0539">Nucleus</keyword>
<dbReference type="InterPro" id="IPR037817">
    <property type="entry name" value="TAF7"/>
</dbReference>
<organism evidence="7 8">
    <name type="scientific">Nosema bombycis (strain CQ1 / CVCC 102059)</name>
    <name type="common">Microsporidian parasite</name>
    <name type="synonym">Pebrine of silkworm</name>
    <dbReference type="NCBI Taxonomy" id="578461"/>
    <lineage>
        <taxon>Eukaryota</taxon>
        <taxon>Fungi</taxon>
        <taxon>Fungi incertae sedis</taxon>
        <taxon>Microsporidia</taxon>
        <taxon>Nosematidae</taxon>
        <taxon>Nosema</taxon>
    </lineage>
</organism>
<dbReference type="GO" id="GO:0003743">
    <property type="term" value="F:translation initiation factor activity"/>
    <property type="evidence" value="ECO:0007669"/>
    <property type="project" value="UniProtKB-KW"/>
</dbReference>
<keyword evidence="8" id="KW-1185">Reference proteome</keyword>
<dbReference type="EMBL" id="KB908968">
    <property type="protein sequence ID" value="EOB13758.1"/>
    <property type="molecule type" value="Genomic_DNA"/>
</dbReference>
<dbReference type="Proteomes" id="UP000016927">
    <property type="component" value="Unassembled WGS sequence"/>
</dbReference>
<dbReference type="PANTHER" id="PTHR12228">
    <property type="entry name" value="TRANSCRIPTION INITIATION FACTOR TFIID 55 KD SUBUNIT-RELATED"/>
    <property type="match status" value="1"/>
</dbReference>
<evidence type="ECO:0000256" key="5">
    <source>
        <dbReference type="ARBA" id="ARBA00023242"/>
    </source>
</evidence>
<keyword evidence="7" id="KW-0648">Protein biosynthesis</keyword>
<evidence type="ECO:0000256" key="4">
    <source>
        <dbReference type="ARBA" id="ARBA00023163"/>
    </source>
</evidence>
<evidence type="ECO:0000313" key="7">
    <source>
        <dbReference type="EMBL" id="EOB13758.1"/>
    </source>
</evidence>
<accession>R0MLP6</accession>
<dbReference type="GO" id="GO:0005669">
    <property type="term" value="C:transcription factor TFIID complex"/>
    <property type="evidence" value="ECO:0007669"/>
    <property type="project" value="InterPro"/>
</dbReference>
<dbReference type="STRING" id="578461.R0MLP6"/>
<evidence type="ECO:0000313" key="8">
    <source>
        <dbReference type="Proteomes" id="UP000016927"/>
    </source>
</evidence>
<keyword evidence="4" id="KW-0804">Transcription</keyword>
<dbReference type="InterPro" id="IPR006751">
    <property type="entry name" value="TAFII55_prot_cons_reg"/>
</dbReference>
<proteinExistence type="inferred from homology"/>